<dbReference type="AlphaFoldDB" id="A0AAT9GEP2"/>
<dbReference type="RefSeq" id="WP_353549483.1">
    <property type="nucleotide sequence ID" value="NZ_AP029612.1"/>
</dbReference>
<name>A0AAT9GEP2_9BACT</name>
<protein>
    <submittedName>
        <fullName evidence="1">Uncharacterized protein</fullName>
    </submittedName>
</protein>
<reference evidence="1" key="1">
    <citation type="submission" date="2024-02" db="EMBL/GenBank/DDBJ databases">
        <title>Sediminibacterium planktonica sp. nov. and Sediminibacterium longus sp. nov., isolated from surface lake and river water.</title>
        <authorList>
            <person name="Watanabe K."/>
            <person name="Takemine S."/>
            <person name="Ishii Y."/>
            <person name="Ogata Y."/>
            <person name="Shindo C."/>
            <person name="Suda W."/>
        </authorList>
    </citation>
    <scope>NUCLEOTIDE SEQUENCE</scope>
    <source>
        <strain evidence="1">KACHI17</strain>
    </source>
</reference>
<accession>A0AAT9GEP2</accession>
<organism evidence="1">
    <name type="scientific">Sediminibacterium sp. KACHI17</name>
    <dbReference type="NCBI Taxonomy" id="1751071"/>
    <lineage>
        <taxon>Bacteria</taxon>
        <taxon>Pseudomonadati</taxon>
        <taxon>Bacteroidota</taxon>
        <taxon>Chitinophagia</taxon>
        <taxon>Chitinophagales</taxon>
        <taxon>Chitinophagaceae</taxon>
        <taxon>Sediminibacterium</taxon>
    </lineage>
</organism>
<gene>
    <name evidence="1" type="ORF">KACHI17_00140</name>
</gene>
<dbReference type="EMBL" id="AP029612">
    <property type="protein sequence ID" value="BFG69133.1"/>
    <property type="molecule type" value="Genomic_DNA"/>
</dbReference>
<proteinExistence type="predicted"/>
<evidence type="ECO:0000313" key="1">
    <source>
        <dbReference type="EMBL" id="BFG69133.1"/>
    </source>
</evidence>
<sequence>MKVIRYLILFLTSLLMYYISDAQGVKMMSNITTNSPDDLYATHVDSLGKGGFMAVPTKLIRDQLSNQRRKIGMLVYVSETDSVYQLIGGIANTNWIDFKLTSTPSPKTMGWQGSFANHPSNPQVNWAYYNTTDFKSYIWTGSSWMVIAQDGNPGPAGVQGPAGIGIAWKGSLPIAPSAPELNWAYYNSTDKKSYIWDGSSWQMISQDGINGSGSSLGSFNGNRPITLGLSPFTNVNPGTNDIAEWIQKVFYPSQGPIGTLTMSLVHPITSATISGSSANLEMMASGVNIPVTLSWTAGRQASTEPLASVTVGGVAQTFTQPAQNASINGSVIVSVPRNTNTSFSNQVLTTDGKSISGTPSVSVNFSWRRYYGFIDAPVGVADGTGFTPSASDILALSNKEFGSSRGVSSPTLIPTAGQRLVIAYPAIWDAGTTKIWIGGLESSGNFQRQVVSFTNASGASTNYVVYVLLNNTSGQLSFIVE</sequence>